<dbReference type="SUPFAM" id="SSF53300">
    <property type="entry name" value="vWA-like"/>
    <property type="match status" value="1"/>
</dbReference>
<evidence type="ECO:0000256" key="2">
    <source>
        <dbReference type="ARBA" id="ARBA00022679"/>
    </source>
</evidence>
<comment type="caution">
    <text evidence="6">The sequence shown here is derived from an EMBL/GenBank/DDBJ whole genome shotgun (WGS) entry which is preliminary data.</text>
</comment>
<organism evidence="6 7">
    <name type="scientific">Jimgerdemannia flammicorona</name>
    <dbReference type="NCBI Taxonomy" id="994334"/>
    <lineage>
        <taxon>Eukaryota</taxon>
        <taxon>Fungi</taxon>
        <taxon>Fungi incertae sedis</taxon>
        <taxon>Mucoromycota</taxon>
        <taxon>Mucoromycotina</taxon>
        <taxon>Endogonomycetes</taxon>
        <taxon>Endogonales</taxon>
        <taxon>Endogonaceae</taxon>
        <taxon>Jimgerdemannia</taxon>
    </lineage>
</organism>
<dbReference type="Gene3D" id="3.20.200.10">
    <property type="entry name" value="MHCK/EF2 kinase"/>
    <property type="match status" value="1"/>
</dbReference>
<dbReference type="GO" id="GO:0005524">
    <property type="term" value="F:ATP binding"/>
    <property type="evidence" value="ECO:0007669"/>
    <property type="project" value="InterPro"/>
</dbReference>
<evidence type="ECO:0000259" key="5">
    <source>
        <dbReference type="PROSITE" id="PS51158"/>
    </source>
</evidence>
<dbReference type="Pfam" id="PF02816">
    <property type="entry name" value="Alpha_kinase"/>
    <property type="match status" value="1"/>
</dbReference>
<dbReference type="Proteomes" id="UP000274822">
    <property type="component" value="Unassembled WGS sequence"/>
</dbReference>
<dbReference type="InterPro" id="IPR011009">
    <property type="entry name" value="Kinase-like_dom_sf"/>
</dbReference>
<keyword evidence="2" id="KW-0808">Transferase</keyword>
<dbReference type="GO" id="GO:0004674">
    <property type="term" value="F:protein serine/threonine kinase activity"/>
    <property type="evidence" value="ECO:0007669"/>
    <property type="project" value="UniProtKB-KW"/>
</dbReference>
<reference evidence="6 7" key="1">
    <citation type="journal article" date="2018" name="New Phytol.">
        <title>Phylogenomics of Endogonaceae and evolution of mycorrhizas within Mucoromycota.</title>
        <authorList>
            <person name="Chang Y."/>
            <person name="Desiro A."/>
            <person name="Na H."/>
            <person name="Sandor L."/>
            <person name="Lipzen A."/>
            <person name="Clum A."/>
            <person name="Barry K."/>
            <person name="Grigoriev I.V."/>
            <person name="Martin F.M."/>
            <person name="Stajich J.E."/>
            <person name="Smith M.E."/>
            <person name="Bonito G."/>
            <person name="Spatafora J.W."/>
        </authorList>
    </citation>
    <scope>NUCLEOTIDE SEQUENCE [LARGE SCALE GENOMIC DNA]</scope>
    <source>
        <strain evidence="6 7">AD002</strain>
    </source>
</reference>
<dbReference type="CDD" id="cd04515">
    <property type="entry name" value="Alpha_kinase"/>
    <property type="match status" value="1"/>
</dbReference>
<evidence type="ECO:0000313" key="6">
    <source>
        <dbReference type="EMBL" id="RUS27298.1"/>
    </source>
</evidence>
<keyword evidence="4" id="KW-0175">Coiled coil</keyword>
<evidence type="ECO:0000256" key="4">
    <source>
        <dbReference type="SAM" id="Coils"/>
    </source>
</evidence>
<dbReference type="InterPro" id="IPR036465">
    <property type="entry name" value="vWFA_dom_sf"/>
</dbReference>
<dbReference type="PANTHER" id="PTHR47763:SF4">
    <property type="entry name" value="ALPHA-PROTEIN KINASE VWKA"/>
    <property type="match status" value="1"/>
</dbReference>
<proteinExistence type="predicted"/>
<keyword evidence="1" id="KW-0723">Serine/threonine-protein kinase</keyword>
<dbReference type="Gene3D" id="3.40.50.410">
    <property type="entry name" value="von Willebrand factor, type A domain"/>
    <property type="match status" value="1"/>
</dbReference>
<evidence type="ECO:0000256" key="3">
    <source>
        <dbReference type="ARBA" id="ARBA00022777"/>
    </source>
</evidence>
<dbReference type="SUPFAM" id="SSF56112">
    <property type="entry name" value="Protein kinase-like (PK-like)"/>
    <property type="match status" value="1"/>
</dbReference>
<feature type="domain" description="Alpha-type protein kinase" evidence="5">
    <location>
        <begin position="411"/>
        <end position="644"/>
    </location>
</feature>
<dbReference type="PROSITE" id="PS51158">
    <property type="entry name" value="ALPHA_KINASE"/>
    <property type="match status" value="1"/>
</dbReference>
<protein>
    <recommendedName>
        <fullName evidence="5">Alpha-type protein kinase domain-containing protein</fullName>
    </recommendedName>
</protein>
<feature type="coiled-coil region" evidence="4">
    <location>
        <begin position="90"/>
        <end position="117"/>
    </location>
</feature>
<dbReference type="InterPro" id="IPR004166">
    <property type="entry name" value="a-kinase_dom"/>
</dbReference>
<dbReference type="InterPro" id="IPR052969">
    <property type="entry name" value="Thr-specific_kinase-like"/>
</dbReference>
<sequence>MTSPTTPTRERLASLDLNSSPVKHVVTPSRTGTATARGLITQLEQENTRLRLSNQATALAMGTRTRQRIVELQAENALLRARAADPPRTSVRTREALAKAEEENRRLRASAVRARTMSSPSALRALHLMKEVNARFRRELRTIDVLYMLDCTVSMKPWIRAAASKVSEVAHHLAAQFPTYTIRYGFLGYRDFENSPKDRFVEMPFTDRIVDLQAVLDATRAIGNTDDAEDVVGALAKAVKFEWKARTRVLYHFADCPSHFKKFHDGIKDHYPEVDPDGRSSVDAEKLLRKMGNLGVDYYFVQIKKKRTAKMVTEFKKIYDNDAEDRKLQILDLGSDTTKFLPTVVNTIASSVAKSTRCDQTQTLIATYVHPLHPPYTTNIYILHYLTHHPSFPPTHRSILDPDVTILPKIDWDRASEGWGQLIRMESIACNLQRPLESVIRAPLEDLLADHIQAYIRPEPFAKGGVRYALPMFQPKDNRKLVAKTFRHGAREMSRFFEVMATQAIATKLVSEFNRHNPVRPMGFIDVRVVEVRPPEPATGTEGLYFTVEPFIEGEYVRHNNNAGWSNEAKATAQAFSHFSWIASGKRLVVVDLQGVEYVMTDPVIHSVKEPHFGPTDFAQQGINLFFASHRCNFVCAQLNLPPHPLQPSSPLSIATDSLLQELELSGPRQVNCGAVGCPAFVDIGIDGMLGVARTMSDVFCDPCNRRMAVYKSAACDVAGCGVVFKFQPYLWTARGMGRPTVGD</sequence>
<dbReference type="Gene3D" id="3.30.200.20">
    <property type="entry name" value="Phosphorylase Kinase, domain 1"/>
    <property type="match status" value="1"/>
</dbReference>
<evidence type="ECO:0000256" key="1">
    <source>
        <dbReference type="ARBA" id="ARBA00022527"/>
    </source>
</evidence>
<gene>
    <name evidence="6" type="ORF">BC938DRAFT_483463</name>
</gene>
<keyword evidence="7" id="KW-1185">Reference proteome</keyword>
<dbReference type="PANTHER" id="PTHR47763">
    <property type="entry name" value="ALPHA-PROTEIN KINASE VWKA"/>
    <property type="match status" value="1"/>
</dbReference>
<name>A0A433QBW0_9FUNG</name>
<dbReference type="AlphaFoldDB" id="A0A433QBW0"/>
<dbReference type="EMBL" id="RBNJ01008706">
    <property type="protein sequence ID" value="RUS27298.1"/>
    <property type="molecule type" value="Genomic_DNA"/>
</dbReference>
<accession>A0A433QBW0</accession>
<evidence type="ECO:0000313" key="7">
    <source>
        <dbReference type="Proteomes" id="UP000274822"/>
    </source>
</evidence>
<keyword evidence="3" id="KW-0418">Kinase</keyword>
<dbReference type="SMART" id="SM00811">
    <property type="entry name" value="Alpha_kinase"/>
    <property type="match status" value="1"/>
</dbReference>